<dbReference type="PANTHER" id="PTHR44846:SF12">
    <property type="entry name" value="HTH-TYPE TRANSCRIPTIONAL REGULATOR TRER"/>
    <property type="match status" value="1"/>
</dbReference>
<dbReference type="PRINTS" id="PR00035">
    <property type="entry name" value="HTHGNTR"/>
</dbReference>
<dbReference type="GO" id="GO:0003677">
    <property type="term" value="F:DNA binding"/>
    <property type="evidence" value="ECO:0007669"/>
    <property type="project" value="UniProtKB-UniRule"/>
</dbReference>
<evidence type="ECO:0000313" key="7">
    <source>
        <dbReference type="EMBL" id="MCM3716199.1"/>
    </source>
</evidence>
<comment type="caution">
    <text evidence="7">The sequence shown here is derived from an EMBL/GenBank/DDBJ whole genome shotgun (WGS) entry which is preliminary data.</text>
</comment>
<dbReference type="InterPro" id="IPR036388">
    <property type="entry name" value="WH-like_DNA-bd_sf"/>
</dbReference>
<dbReference type="InterPro" id="IPR050679">
    <property type="entry name" value="Bact_HTH_transcr_reg"/>
</dbReference>
<sequence>MIRNKFRMIYDELVEKIQAGELKANTLLPSENELAEEYQASRETIRKALKLLSEHGYIQKMQGKGSMVLDITKINFPISGLVSFQELADKMGARTRTDVVEVKKDVMTPDIQEQFQLTAPEPCWHVQRVREIDRERIILDHDYLLASLIPNLTEEACATSLYAYLEKELGLDISFAKKEITVEAPTDEDKELLDLEDYNMIVVVRSQVYLDDATLFQYTESRHRPDKFRFVDFARRKH</sequence>
<evidence type="ECO:0000256" key="4">
    <source>
        <dbReference type="ARBA" id="ARBA00023163"/>
    </source>
</evidence>
<keyword evidence="3" id="KW-0238">DNA-binding</keyword>
<dbReference type="PROSITE" id="PS50949">
    <property type="entry name" value="HTH_GNTR"/>
    <property type="match status" value="1"/>
</dbReference>
<dbReference type="Pfam" id="PF00392">
    <property type="entry name" value="GntR"/>
    <property type="match status" value="1"/>
</dbReference>
<reference evidence="7" key="1">
    <citation type="submission" date="2022-05" db="EMBL/GenBank/DDBJ databases">
        <title>Comparative Genomics of Spacecraft Associated Microbes.</title>
        <authorList>
            <person name="Tran M.T."/>
            <person name="Wright A."/>
            <person name="Seuylemezian A."/>
            <person name="Eisen J."/>
            <person name="Coil D."/>
        </authorList>
    </citation>
    <scope>NUCLEOTIDE SEQUENCE</scope>
    <source>
        <strain evidence="7">214.1.1</strain>
    </source>
</reference>
<name>A0A9X2DSG5_9BACI</name>
<evidence type="ECO:0000259" key="6">
    <source>
        <dbReference type="PROSITE" id="PS50949"/>
    </source>
</evidence>
<organism evidence="7 8">
    <name type="scientific">Halalkalibacter oceani</name>
    <dbReference type="NCBI Taxonomy" id="1653776"/>
    <lineage>
        <taxon>Bacteria</taxon>
        <taxon>Bacillati</taxon>
        <taxon>Bacillota</taxon>
        <taxon>Bacilli</taxon>
        <taxon>Bacillales</taxon>
        <taxon>Bacillaceae</taxon>
        <taxon>Halalkalibacter</taxon>
    </lineage>
</organism>
<dbReference type="InterPro" id="IPR012770">
    <property type="entry name" value="TreR"/>
</dbReference>
<keyword evidence="1" id="KW-0678">Repressor</keyword>
<evidence type="ECO:0000256" key="2">
    <source>
        <dbReference type="ARBA" id="ARBA00023015"/>
    </source>
</evidence>
<keyword evidence="8" id="KW-1185">Reference proteome</keyword>
<accession>A0A9X2DSG5</accession>
<dbReference type="CDD" id="cd07377">
    <property type="entry name" value="WHTH_GntR"/>
    <property type="match status" value="1"/>
</dbReference>
<dbReference type="SMART" id="SM00345">
    <property type="entry name" value="HTH_GNTR"/>
    <property type="match status" value="1"/>
</dbReference>
<dbReference type="Gene3D" id="3.40.1410.10">
    <property type="entry name" value="Chorismate lyase-like"/>
    <property type="match status" value="1"/>
</dbReference>
<dbReference type="SUPFAM" id="SSF64288">
    <property type="entry name" value="Chorismate lyase-like"/>
    <property type="match status" value="1"/>
</dbReference>
<evidence type="ECO:0000256" key="3">
    <source>
        <dbReference type="ARBA" id="ARBA00023125"/>
    </source>
</evidence>
<dbReference type="SUPFAM" id="SSF46785">
    <property type="entry name" value="Winged helix' DNA-binding domain"/>
    <property type="match status" value="1"/>
</dbReference>
<evidence type="ECO:0000256" key="5">
    <source>
        <dbReference type="NCBIfam" id="TIGR02404"/>
    </source>
</evidence>
<evidence type="ECO:0000313" key="8">
    <source>
        <dbReference type="Proteomes" id="UP001139179"/>
    </source>
</evidence>
<dbReference type="RefSeq" id="WP_251224870.1">
    <property type="nucleotide sequence ID" value="NZ_JAMBOL010000031.1"/>
</dbReference>
<dbReference type="InterPro" id="IPR000524">
    <property type="entry name" value="Tscrpt_reg_HTH_GntR"/>
</dbReference>
<dbReference type="InterPro" id="IPR028978">
    <property type="entry name" value="Chorismate_lyase_/UTRA_dom_sf"/>
</dbReference>
<keyword evidence="2" id="KW-0805">Transcription regulation</keyword>
<dbReference type="GO" id="GO:0045892">
    <property type="term" value="P:negative regulation of DNA-templated transcription"/>
    <property type="evidence" value="ECO:0007669"/>
    <property type="project" value="TreeGrafter"/>
</dbReference>
<gene>
    <name evidence="7" type="primary">treR</name>
    <name evidence="7" type="ORF">M3202_19325</name>
</gene>
<dbReference type="InterPro" id="IPR036390">
    <property type="entry name" value="WH_DNA-bd_sf"/>
</dbReference>
<dbReference type="GO" id="GO:0003700">
    <property type="term" value="F:DNA-binding transcription factor activity"/>
    <property type="evidence" value="ECO:0007669"/>
    <property type="project" value="UniProtKB-UniRule"/>
</dbReference>
<dbReference type="Gene3D" id="1.10.10.10">
    <property type="entry name" value="Winged helix-like DNA-binding domain superfamily/Winged helix DNA-binding domain"/>
    <property type="match status" value="1"/>
</dbReference>
<dbReference type="Pfam" id="PF07702">
    <property type="entry name" value="UTRA"/>
    <property type="match status" value="1"/>
</dbReference>
<dbReference type="Proteomes" id="UP001139179">
    <property type="component" value="Unassembled WGS sequence"/>
</dbReference>
<dbReference type="SMART" id="SM00866">
    <property type="entry name" value="UTRA"/>
    <property type="match status" value="1"/>
</dbReference>
<proteinExistence type="predicted"/>
<dbReference type="InterPro" id="IPR011663">
    <property type="entry name" value="UTRA"/>
</dbReference>
<dbReference type="PANTHER" id="PTHR44846">
    <property type="entry name" value="MANNOSYL-D-GLYCERATE TRANSPORT/METABOLISM SYSTEM REPRESSOR MNGR-RELATED"/>
    <property type="match status" value="1"/>
</dbReference>
<dbReference type="AlphaFoldDB" id="A0A9X2DSG5"/>
<dbReference type="NCBIfam" id="TIGR02404">
    <property type="entry name" value="trehalos_R_Bsub"/>
    <property type="match status" value="1"/>
</dbReference>
<dbReference type="FunFam" id="3.40.1410.10:FF:000008">
    <property type="entry name" value="Transcriptional regulator, GntR family"/>
    <property type="match status" value="1"/>
</dbReference>
<dbReference type="EMBL" id="JAMBOL010000031">
    <property type="protein sequence ID" value="MCM3716199.1"/>
    <property type="molecule type" value="Genomic_DNA"/>
</dbReference>
<feature type="domain" description="HTH gntR-type" evidence="6">
    <location>
        <begin position="3"/>
        <end position="71"/>
    </location>
</feature>
<keyword evidence="4" id="KW-0804">Transcription</keyword>
<protein>
    <recommendedName>
        <fullName evidence="5">Trehalose operon repressor</fullName>
    </recommendedName>
</protein>
<evidence type="ECO:0000256" key="1">
    <source>
        <dbReference type="ARBA" id="ARBA00022491"/>
    </source>
</evidence>